<dbReference type="EMBL" id="JBHSSM010000007">
    <property type="protein sequence ID" value="MFC6314368.1"/>
    <property type="molecule type" value="Genomic_DNA"/>
</dbReference>
<dbReference type="Proteomes" id="UP001596310">
    <property type="component" value="Unassembled WGS sequence"/>
</dbReference>
<dbReference type="Pfam" id="PF02674">
    <property type="entry name" value="Colicin_V"/>
    <property type="match status" value="1"/>
</dbReference>
<evidence type="ECO:0000256" key="1">
    <source>
        <dbReference type="ARBA" id="ARBA00004141"/>
    </source>
</evidence>
<organism evidence="6 7">
    <name type="scientific">Lapidilactobacillus achengensis</name>
    <dbReference type="NCBI Taxonomy" id="2486000"/>
    <lineage>
        <taxon>Bacteria</taxon>
        <taxon>Bacillati</taxon>
        <taxon>Bacillota</taxon>
        <taxon>Bacilli</taxon>
        <taxon>Lactobacillales</taxon>
        <taxon>Lactobacillaceae</taxon>
        <taxon>Lapidilactobacillus</taxon>
    </lineage>
</organism>
<keyword evidence="4 5" id="KW-0472">Membrane</keyword>
<comment type="subcellular location">
    <subcellularLocation>
        <location evidence="1">Membrane</location>
        <topology evidence="1">Multi-pass membrane protein</topology>
    </subcellularLocation>
</comment>
<feature type="transmembrane region" description="Helical" evidence="5">
    <location>
        <begin position="64"/>
        <end position="89"/>
    </location>
</feature>
<evidence type="ECO:0000256" key="3">
    <source>
        <dbReference type="ARBA" id="ARBA00022989"/>
    </source>
</evidence>
<gene>
    <name evidence="6" type="ORF">ACFQHW_02160</name>
</gene>
<protein>
    <submittedName>
        <fullName evidence="6">CvpA family protein</fullName>
    </submittedName>
</protein>
<proteinExistence type="predicted"/>
<dbReference type="RefSeq" id="WP_125599688.1">
    <property type="nucleotide sequence ID" value="NZ_JBHSSM010000007.1"/>
</dbReference>
<feature type="transmembrane region" description="Helical" evidence="5">
    <location>
        <begin position="23"/>
        <end position="43"/>
    </location>
</feature>
<accession>A0ABW1UMU2</accession>
<evidence type="ECO:0000313" key="6">
    <source>
        <dbReference type="EMBL" id="MFC6314368.1"/>
    </source>
</evidence>
<name>A0ABW1UMU2_9LACO</name>
<dbReference type="PANTHER" id="PTHR37306:SF1">
    <property type="entry name" value="COLICIN V PRODUCTION PROTEIN"/>
    <property type="match status" value="1"/>
</dbReference>
<evidence type="ECO:0000256" key="2">
    <source>
        <dbReference type="ARBA" id="ARBA00022692"/>
    </source>
</evidence>
<keyword evidence="2 5" id="KW-0812">Transmembrane</keyword>
<keyword evidence="3 5" id="KW-1133">Transmembrane helix</keyword>
<evidence type="ECO:0000256" key="4">
    <source>
        <dbReference type="ARBA" id="ARBA00023136"/>
    </source>
</evidence>
<dbReference type="PANTHER" id="PTHR37306">
    <property type="entry name" value="COLICIN V PRODUCTION PROTEIN"/>
    <property type="match status" value="1"/>
</dbReference>
<feature type="transmembrane region" description="Helical" evidence="5">
    <location>
        <begin position="109"/>
        <end position="131"/>
    </location>
</feature>
<keyword evidence="7" id="KW-1185">Reference proteome</keyword>
<sequence length="195" mass="21642">MILTIALITMLLSAWYRGYKRGLIKELLYSVGTLLVFLLALFYDKQLGSLLVKVATNYDLSNEMTAFIGQSVGFWVIMFVGHLVIRWIGRLSQSVTWLPVIKQANGLGGALLAGLMMYLGIFLALAILNVIQPEWYMNQYINSPVAQFVVEKTPIVSQKVIDWLFHTDTTSFITILGGKPLTLVRGGKPALANAS</sequence>
<evidence type="ECO:0000256" key="5">
    <source>
        <dbReference type="SAM" id="Phobius"/>
    </source>
</evidence>
<evidence type="ECO:0000313" key="7">
    <source>
        <dbReference type="Proteomes" id="UP001596310"/>
    </source>
</evidence>
<dbReference type="InterPro" id="IPR003825">
    <property type="entry name" value="Colicin-V_CvpA"/>
</dbReference>
<reference evidence="7" key="1">
    <citation type="journal article" date="2019" name="Int. J. Syst. Evol. Microbiol.">
        <title>The Global Catalogue of Microorganisms (GCM) 10K type strain sequencing project: providing services to taxonomists for standard genome sequencing and annotation.</title>
        <authorList>
            <consortium name="The Broad Institute Genomics Platform"/>
            <consortium name="The Broad Institute Genome Sequencing Center for Infectious Disease"/>
            <person name="Wu L."/>
            <person name="Ma J."/>
        </authorList>
    </citation>
    <scope>NUCLEOTIDE SEQUENCE [LARGE SCALE GENOMIC DNA]</scope>
    <source>
        <strain evidence="7">CCM 8897</strain>
    </source>
</reference>
<comment type="caution">
    <text evidence="6">The sequence shown here is derived from an EMBL/GenBank/DDBJ whole genome shotgun (WGS) entry which is preliminary data.</text>
</comment>